<dbReference type="AlphaFoldDB" id="A0A6L2NG52"/>
<keyword evidence="3" id="KW-0808">Transferase</keyword>
<organism evidence="3">
    <name type="scientific">Tanacetum cinerariifolium</name>
    <name type="common">Dalmatian daisy</name>
    <name type="synonym">Chrysanthemum cinerariifolium</name>
    <dbReference type="NCBI Taxonomy" id="118510"/>
    <lineage>
        <taxon>Eukaryota</taxon>
        <taxon>Viridiplantae</taxon>
        <taxon>Streptophyta</taxon>
        <taxon>Embryophyta</taxon>
        <taxon>Tracheophyta</taxon>
        <taxon>Spermatophyta</taxon>
        <taxon>Magnoliopsida</taxon>
        <taxon>eudicotyledons</taxon>
        <taxon>Gunneridae</taxon>
        <taxon>Pentapetalae</taxon>
        <taxon>asterids</taxon>
        <taxon>campanulids</taxon>
        <taxon>Asterales</taxon>
        <taxon>Asteraceae</taxon>
        <taxon>Asteroideae</taxon>
        <taxon>Anthemideae</taxon>
        <taxon>Anthemidinae</taxon>
        <taxon>Tanacetum</taxon>
    </lineage>
</organism>
<proteinExistence type="predicted"/>
<protein>
    <submittedName>
        <fullName evidence="3">Reverse transcriptase domain-containing protein</fullName>
    </submittedName>
</protein>
<keyword evidence="3" id="KW-0548">Nucleotidyltransferase</keyword>
<comment type="caution">
    <text evidence="3">The sequence shown here is derived from an EMBL/GenBank/DDBJ whole genome shotgun (WGS) entry which is preliminary data.</text>
</comment>
<feature type="region of interest" description="Disordered" evidence="1">
    <location>
        <begin position="1"/>
        <end position="32"/>
    </location>
</feature>
<evidence type="ECO:0000259" key="2">
    <source>
        <dbReference type="Pfam" id="PF03732"/>
    </source>
</evidence>
<dbReference type="EMBL" id="BKCJ010009059">
    <property type="protein sequence ID" value="GEU85206.1"/>
    <property type="molecule type" value="Genomic_DNA"/>
</dbReference>
<dbReference type="GO" id="GO:0003964">
    <property type="term" value="F:RNA-directed DNA polymerase activity"/>
    <property type="evidence" value="ECO:0007669"/>
    <property type="project" value="UniProtKB-KW"/>
</dbReference>
<accession>A0A6L2NG52</accession>
<feature type="domain" description="Retrotransposon gag" evidence="2">
    <location>
        <begin position="54"/>
        <end position="128"/>
    </location>
</feature>
<feature type="compositionally biased region" description="Polar residues" evidence="1">
    <location>
        <begin position="1"/>
        <end position="17"/>
    </location>
</feature>
<gene>
    <name evidence="3" type="ORF">Tci_057184</name>
</gene>
<dbReference type="PANTHER" id="PTHR33223:SF11">
    <property type="entry name" value="ELEMENT PROTEIN, PUTATIVE-RELATED"/>
    <property type="match status" value="1"/>
</dbReference>
<name>A0A6L2NG52_TANCI</name>
<keyword evidence="3" id="KW-0695">RNA-directed DNA polymerase</keyword>
<dbReference type="Pfam" id="PF03732">
    <property type="entry name" value="Retrotrans_gag"/>
    <property type="match status" value="1"/>
</dbReference>
<sequence>MSTQAASIPTPPTSTIQKKLGKGKEHTLENPNRPVSDAFLREQCQHGATCLTSHTGSARLWFDDLPPESMDNYDDLKNAFLANFLQQKKCIKDPVEIHYIKQRKGESTEDFVKRFKFKSREVGHNIDECIHLKRQIKELIKARKLSHVIKELKQGSKNEQPKAKKKGEAFGWDKALEILMVQPWQRVARQSVTQSFSPDP</sequence>
<dbReference type="PANTHER" id="PTHR33223">
    <property type="entry name" value="CCHC-TYPE DOMAIN-CONTAINING PROTEIN"/>
    <property type="match status" value="1"/>
</dbReference>
<reference evidence="3" key="1">
    <citation type="journal article" date="2019" name="Sci. Rep.">
        <title>Draft genome of Tanacetum cinerariifolium, the natural source of mosquito coil.</title>
        <authorList>
            <person name="Yamashiro T."/>
            <person name="Shiraishi A."/>
            <person name="Satake H."/>
            <person name="Nakayama K."/>
        </authorList>
    </citation>
    <scope>NUCLEOTIDE SEQUENCE</scope>
</reference>
<evidence type="ECO:0000256" key="1">
    <source>
        <dbReference type="SAM" id="MobiDB-lite"/>
    </source>
</evidence>
<dbReference type="InterPro" id="IPR005162">
    <property type="entry name" value="Retrotrans_gag_dom"/>
</dbReference>
<evidence type="ECO:0000313" key="3">
    <source>
        <dbReference type="EMBL" id="GEU85206.1"/>
    </source>
</evidence>